<dbReference type="PANTHER" id="PTHR43066">
    <property type="entry name" value="RHOMBOID-RELATED PROTEIN"/>
    <property type="match status" value="1"/>
</dbReference>
<reference evidence="11" key="1">
    <citation type="submission" date="2025-08" db="UniProtKB">
        <authorList>
            <consortium name="RefSeq"/>
        </authorList>
    </citation>
    <scope>IDENTIFICATION</scope>
    <source>
        <tissue evidence="11">Thorax and Abdomen</tissue>
    </source>
</reference>
<dbReference type="AlphaFoldDB" id="A0A6J0C718"/>
<evidence type="ECO:0000259" key="9">
    <source>
        <dbReference type="Pfam" id="PF01694"/>
    </source>
</evidence>
<dbReference type="InterPro" id="IPR022764">
    <property type="entry name" value="Peptidase_S54_rhomboid_dom"/>
</dbReference>
<dbReference type="PANTHER" id="PTHR43066:SF1">
    <property type="entry name" value="RHOMBOID PROTEIN 2"/>
    <property type="match status" value="1"/>
</dbReference>
<evidence type="ECO:0000256" key="6">
    <source>
        <dbReference type="ARBA" id="ARBA00022989"/>
    </source>
</evidence>
<dbReference type="Pfam" id="PF01694">
    <property type="entry name" value="Rhomboid"/>
    <property type="match status" value="1"/>
</dbReference>
<dbReference type="RefSeq" id="XP_015523136.1">
    <property type="nucleotide sequence ID" value="XM_015667650.2"/>
</dbReference>
<dbReference type="Proteomes" id="UP000829291">
    <property type="component" value="Chromosome 6"/>
</dbReference>
<dbReference type="OrthoDB" id="10257275at2759"/>
<keyword evidence="5" id="KW-0378">Hydrolase</keyword>
<dbReference type="FunFam" id="1.20.1540.10:FF:000008">
    <property type="entry name" value="RHOMBOID-like protein 13"/>
    <property type="match status" value="1"/>
</dbReference>
<evidence type="ECO:0000256" key="3">
    <source>
        <dbReference type="ARBA" id="ARBA00022670"/>
    </source>
</evidence>
<dbReference type="GO" id="GO:0006508">
    <property type="term" value="P:proteolysis"/>
    <property type="evidence" value="ECO:0007669"/>
    <property type="project" value="UniProtKB-KW"/>
</dbReference>
<dbReference type="InParanoid" id="A0A6J0C718"/>
<dbReference type="InterPro" id="IPR035952">
    <property type="entry name" value="Rhomboid-like_sf"/>
</dbReference>
<comment type="similarity">
    <text evidence="2">Belongs to the peptidase S54 family.</text>
</comment>
<name>A0A6J0C718_NEOLC</name>
<evidence type="ECO:0000256" key="2">
    <source>
        <dbReference type="ARBA" id="ARBA00009045"/>
    </source>
</evidence>
<feature type="transmembrane region" description="Helical" evidence="8">
    <location>
        <begin position="174"/>
        <end position="193"/>
    </location>
</feature>
<comment type="subcellular location">
    <subcellularLocation>
        <location evidence="1">Membrane</location>
        <topology evidence="1">Multi-pass membrane protein</topology>
    </subcellularLocation>
</comment>
<evidence type="ECO:0000256" key="5">
    <source>
        <dbReference type="ARBA" id="ARBA00022801"/>
    </source>
</evidence>
<feature type="transmembrane region" description="Helical" evidence="8">
    <location>
        <begin position="199"/>
        <end position="220"/>
    </location>
</feature>
<dbReference type="SUPFAM" id="SSF144091">
    <property type="entry name" value="Rhomboid-like"/>
    <property type="match status" value="1"/>
</dbReference>
<gene>
    <name evidence="11" type="primary">LOC107226743</name>
</gene>
<feature type="transmembrane region" description="Helical" evidence="8">
    <location>
        <begin position="110"/>
        <end position="128"/>
    </location>
</feature>
<evidence type="ECO:0000313" key="10">
    <source>
        <dbReference type="Proteomes" id="UP000829291"/>
    </source>
</evidence>
<evidence type="ECO:0000313" key="11">
    <source>
        <dbReference type="RefSeq" id="XP_015523136.1"/>
    </source>
</evidence>
<dbReference type="Gene3D" id="1.20.1540.10">
    <property type="entry name" value="Rhomboid-like"/>
    <property type="match status" value="1"/>
</dbReference>
<sequence>MRPVQRQRQGLQYGIVLLCMQAINFGIDKIPPATLAGVIGQTLLYMGVIKVPWNADQVCISCVKILKYRNWRAFILSNFEHGSDMHLYYNMVSFILKGSTLENKYGTGNFVMLLSFLSVACSSMYVALGYCLTQVTGDYGYYTSCAIGFSAVLFALKVICICEEQDRLRDVGGFRVPSKFAVWAELILIHLLVPNASFVGHLGGILAGCFYCYTSVGALVDRMICGITGHPIVHEEEFYRRRSYF</sequence>
<feature type="transmembrane region" description="Helical" evidence="8">
    <location>
        <begin position="140"/>
        <end position="162"/>
    </location>
</feature>
<feature type="domain" description="Peptidase S54 rhomboid" evidence="9">
    <location>
        <begin position="71"/>
        <end position="214"/>
    </location>
</feature>
<evidence type="ECO:0000256" key="8">
    <source>
        <dbReference type="SAM" id="Phobius"/>
    </source>
</evidence>
<keyword evidence="10" id="KW-1185">Reference proteome</keyword>
<evidence type="ECO:0000256" key="1">
    <source>
        <dbReference type="ARBA" id="ARBA00004141"/>
    </source>
</evidence>
<keyword evidence="7 8" id="KW-0472">Membrane</keyword>
<dbReference type="GeneID" id="107226743"/>
<evidence type="ECO:0000256" key="4">
    <source>
        <dbReference type="ARBA" id="ARBA00022692"/>
    </source>
</evidence>
<evidence type="ECO:0000256" key="7">
    <source>
        <dbReference type="ARBA" id="ARBA00023136"/>
    </source>
</evidence>
<protein>
    <submittedName>
        <fullName evidence="11">Rhomboid-related protein 4</fullName>
    </submittedName>
</protein>
<keyword evidence="6 8" id="KW-1133">Transmembrane helix</keyword>
<organism evidence="11">
    <name type="scientific">Neodiprion lecontei</name>
    <name type="common">Redheaded pine sawfly</name>
    <dbReference type="NCBI Taxonomy" id="441921"/>
    <lineage>
        <taxon>Eukaryota</taxon>
        <taxon>Metazoa</taxon>
        <taxon>Ecdysozoa</taxon>
        <taxon>Arthropoda</taxon>
        <taxon>Hexapoda</taxon>
        <taxon>Insecta</taxon>
        <taxon>Pterygota</taxon>
        <taxon>Neoptera</taxon>
        <taxon>Endopterygota</taxon>
        <taxon>Hymenoptera</taxon>
        <taxon>Tenthredinoidea</taxon>
        <taxon>Diprionidae</taxon>
        <taxon>Diprioninae</taxon>
        <taxon>Neodiprion</taxon>
    </lineage>
</organism>
<dbReference type="GO" id="GO:0016020">
    <property type="term" value="C:membrane"/>
    <property type="evidence" value="ECO:0007669"/>
    <property type="project" value="UniProtKB-SubCell"/>
</dbReference>
<dbReference type="KEGG" id="nlo:107226743"/>
<keyword evidence="4 8" id="KW-0812">Transmembrane</keyword>
<proteinExistence type="inferred from homology"/>
<dbReference type="GO" id="GO:0004252">
    <property type="term" value="F:serine-type endopeptidase activity"/>
    <property type="evidence" value="ECO:0007669"/>
    <property type="project" value="InterPro"/>
</dbReference>
<accession>A0A6J0C718</accession>
<keyword evidence="3" id="KW-0645">Protease</keyword>